<evidence type="ECO:0000313" key="11">
    <source>
        <dbReference type="Proteomes" id="UP000006064"/>
    </source>
</evidence>
<keyword evidence="2 8" id="KW-1277">Toxin-antitoxin system</keyword>
<dbReference type="KEGG" id="thm:CL1_0530"/>
<evidence type="ECO:0000256" key="4">
    <source>
        <dbReference type="ARBA" id="ARBA00022723"/>
    </source>
</evidence>
<dbReference type="SUPFAM" id="SSF88723">
    <property type="entry name" value="PIN domain-like"/>
    <property type="match status" value="1"/>
</dbReference>
<evidence type="ECO:0000259" key="9">
    <source>
        <dbReference type="Pfam" id="PF01850"/>
    </source>
</evidence>
<dbReference type="HOGENOM" id="CLU_118482_3_1_2"/>
<name>I3ZSQ4_THECF</name>
<dbReference type="AlphaFoldDB" id="I3ZSQ4"/>
<keyword evidence="8" id="KW-0800">Toxin</keyword>
<evidence type="ECO:0000256" key="3">
    <source>
        <dbReference type="ARBA" id="ARBA00022722"/>
    </source>
</evidence>
<sequence length="125" mass="14688">MPSRTRRKPRSKILADTSVLIKLARRRELHKHYFNISIITVLEFVRGAKSQKQAVQFLKLLQNLYHIEPVDDHITLVYWEVFRNVRKSIEDNDLLIGSTALAKNYILWTANTKHFKPFCLPVNCV</sequence>
<dbReference type="HAMAP" id="MF_00265">
    <property type="entry name" value="VapC_Nob1"/>
    <property type="match status" value="1"/>
</dbReference>
<keyword evidence="4 8" id="KW-0479">Metal-binding</keyword>
<dbReference type="EC" id="3.1.-.-" evidence="8"/>
<feature type="binding site" evidence="8">
    <location>
        <position position="16"/>
    </location>
    <ligand>
        <name>Mg(2+)</name>
        <dbReference type="ChEBI" id="CHEBI:18420"/>
    </ligand>
</feature>
<dbReference type="RefSeq" id="WP_014788377.1">
    <property type="nucleotide sequence ID" value="NC_018015.1"/>
</dbReference>
<dbReference type="InterPro" id="IPR002716">
    <property type="entry name" value="PIN_dom"/>
</dbReference>
<dbReference type="InterPro" id="IPR022907">
    <property type="entry name" value="VapC_family"/>
</dbReference>
<gene>
    <name evidence="8" type="primary">vapC</name>
    <name evidence="10" type="ORF">CL1_0530</name>
</gene>
<keyword evidence="6 8" id="KW-0460">Magnesium</keyword>
<evidence type="ECO:0000256" key="1">
    <source>
        <dbReference type="ARBA" id="ARBA00001946"/>
    </source>
</evidence>
<dbReference type="GO" id="GO:0000287">
    <property type="term" value="F:magnesium ion binding"/>
    <property type="evidence" value="ECO:0007669"/>
    <property type="project" value="UniProtKB-UniRule"/>
</dbReference>
<evidence type="ECO:0000313" key="10">
    <source>
        <dbReference type="EMBL" id="AFL94738.1"/>
    </source>
</evidence>
<comment type="function">
    <text evidence="8">Toxic component of a toxin-antitoxin (TA) system. An RNase.</text>
</comment>
<dbReference type="Gene3D" id="3.40.50.1010">
    <property type="entry name" value="5'-nuclease"/>
    <property type="match status" value="1"/>
</dbReference>
<dbReference type="EMBL" id="CP003651">
    <property type="protein sequence ID" value="AFL94738.1"/>
    <property type="molecule type" value="Genomic_DNA"/>
</dbReference>
<evidence type="ECO:0000256" key="7">
    <source>
        <dbReference type="ARBA" id="ARBA00038093"/>
    </source>
</evidence>
<dbReference type="GO" id="GO:0004540">
    <property type="term" value="F:RNA nuclease activity"/>
    <property type="evidence" value="ECO:0007669"/>
    <property type="project" value="InterPro"/>
</dbReference>
<reference evidence="10 11" key="1">
    <citation type="journal article" date="2012" name="J. Bacteriol.">
        <title>Complete Genome Sequence of the Hyperthermophilic Archaeon Thermococcus sp. Strain CL1, Isolated from a Paralvinella sp. Polychaete Worm Collected from a Hydrothermal Vent.</title>
        <authorList>
            <person name="Jung J.H."/>
            <person name="Holden J.F."/>
            <person name="Seo D.H."/>
            <person name="Park K.H."/>
            <person name="Shin H."/>
            <person name="Ryu S."/>
            <person name="Lee J.H."/>
            <person name="Park C.S."/>
        </authorList>
    </citation>
    <scope>NUCLEOTIDE SEQUENCE [LARGE SCALE GENOMIC DNA]</scope>
    <source>
        <strain evidence="11">DSM 27260 / KACC 17922 / CL1</strain>
    </source>
</reference>
<feature type="domain" description="PIN" evidence="9">
    <location>
        <begin position="13"/>
        <end position="113"/>
    </location>
</feature>
<dbReference type="GO" id="GO:0016787">
    <property type="term" value="F:hydrolase activity"/>
    <property type="evidence" value="ECO:0007669"/>
    <property type="project" value="UniProtKB-KW"/>
</dbReference>
<dbReference type="GO" id="GO:0090729">
    <property type="term" value="F:toxin activity"/>
    <property type="evidence" value="ECO:0007669"/>
    <property type="project" value="UniProtKB-KW"/>
</dbReference>
<keyword evidence="5 8" id="KW-0378">Hydrolase</keyword>
<dbReference type="Proteomes" id="UP000006064">
    <property type="component" value="Chromosome"/>
</dbReference>
<dbReference type="PANTHER" id="PTHR33653">
    <property type="entry name" value="RIBONUCLEASE VAPC2"/>
    <property type="match status" value="1"/>
</dbReference>
<dbReference type="OrthoDB" id="38049at2157"/>
<feature type="binding site" evidence="8">
    <location>
        <position position="93"/>
    </location>
    <ligand>
        <name>Mg(2+)</name>
        <dbReference type="ChEBI" id="CHEBI:18420"/>
    </ligand>
</feature>
<keyword evidence="11" id="KW-1185">Reference proteome</keyword>
<evidence type="ECO:0000256" key="2">
    <source>
        <dbReference type="ARBA" id="ARBA00022649"/>
    </source>
</evidence>
<accession>I3ZSQ4</accession>
<proteinExistence type="inferred from homology"/>
<organism evidence="10 11">
    <name type="scientific">Thermococcus cleftensis (strain DSM 27260 / KACC 17922 / CL1)</name>
    <dbReference type="NCBI Taxonomy" id="163003"/>
    <lineage>
        <taxon>Archaea</taxon>
        <taxon>Methanobacteriati</taxon>
        <taxon>Methanobacteriota</taxon>
        <taxon>Thermococci</taxon>
        <taxon>Thermococcales</taxon>
        <taxon>Thermococcaceae</taxon>
        <taxon>Thermococcus</taxon>
    </lineage>
</organism>
<comment type="cofactor">
    <cofactor evidence="1 8">
        <name>Mg(2+)</name>
        <dbReference type="ChEBI" id="CHEBI:18420"/>
    </cofactor>
</comment>
<dbReference type="Pfam" id="PF01850">
    <property type="entry name" value="PIN"/>
    <property type="match status" value="1"/>
</dbReference>
<evidence type="ECO:0000256" key="8">
    <source>
        <dbReference type="HAMAP-Rule" id="MF_00265"/>
    </source>
</evidence>
<keyword evidence="3 8" id="KW-0540">Nuclease</keyword>
<protein>
    <recommendedName>
        <fullName evidence="8">Ribonuclease VapC</fullName>
        <shortName evidence="8">RNase VapC</shortName>
        <ecNumber evidence="8">3.1.-.-</ecNumber>
    </recommendedName>
    <alternativeName>
        <fullName evidence="8">Putative toxin VapC</fullName>
    </alternativeName>
</protein>
<dbReference type="InterPro" id="IPR050556">
    <property type="entry name" value="Type_II_TA_system_RNase"/>
</dbReference>
<evidence type="ECO:0000256" key="6">
    <source>
        <dbReference type="ARBA" id="ARBA00022842"/>
    </source>
</evidence>
<dbReference type="InterPro" id="IPR029060">
    <property type="entry name" value="PIN-like_dom_sf"/>
</dbReference>
<dbReference type="PANTHER" id="PTHR33653:SF1">
    <property type="entry name" value="RIBONUCLEASE VAPC2"/>
    <property type="match status" value="1"/>
</dbReference>
<dbReference type="CDD" id="cd09881">
    <property type="entry name" value="PIN_VapC4-5_FitB-like"/>
    <property type="match status" value="1"/>
</dbReference>
<comment type="similarity">
    <text evidence="7 8">Belongs to the PINc/VapC protein family.</text>
</comment>
<evidence type="ECO:0000256" key="5">
    <source>
        <dbReference type="ARBA" id="ARBA00022801"/>
    </source>
</evidence>
<dbReference type="GeneID" id="13038214"/>